<dbReference type="Proteomes" id="UP001497514">
    <property type="component" value="Chromosome"/>
</dbReference>
<organism evidence="1 2">
    <name type="scientific">Tenacibaculum dicentrarchi</name>
    <dbReference type="NCBI Taxonomy" id="669041"/>
    <lineage>
        <taxon>Bacteria</taxon>
        <taxon>Pseudomonadati</taxon>
        <taxon>Bacteroidota</taxon>
        <taxon>Flavobacteriia</taxon>
        <taxon>Flavobacteriales</taxon>
        <taxon>Flavobacteriaceae</taxon>
        <taxon>Tenacibaculum</taxon>
    </lineage>
</organism>
<dbReference type="GeneID" id="65209561"/>
<sequence>MKSIIKPLIIALISVIFIQCENNKYDISKGKVGELTTKTTMKEVDEIFKNDSIVKVLSEGAKGSDFFQEDDKYLIFEKGGKHLLTIVPKEQLDSVSTIKSIEVFDKRFKTATDLNVNSSFQEINANNTISKVESSFLSVTLFIDDLNATISLDKEDLGLKDFSTQKVSIEQIPDLAKIKSFTIWFN</sequence>
<dbReference type="EMBL" id="OZ038524">
    <property type="protein sequence ID" value="CAL2082013.1"/>
    <property type="molecule type" value="Genomic_DNA"/>
</dbReference>
<evidence type="ECO:0000313" key="1">
    <source>
        <dbReference type="EMBL" id="CAL2082013.1"/>
    </source>
</evidence>
<protein>
    <recommendedName>
        <fullName evidence="3">Lipoprotein</fullName>
    </recommendedName>
</protein>
<gene>
    <name evidence="1" type="ORF">TD3509T_1280</name>
</gene>
<reference evidence="1 2" key="1">
    <citation type="submission" date="2024-05" db="EMBL/GenBank/DDBJ databases">
        <authorList>
            <person name="Duchaud E."/>
        </authorList>
    </citation>
    <scope>NUCLEOTIDE SEQUENCE [LARGE SCALE GENOMIC DNA]</scope>
    <source>
        <strain evidence="1">Ena-SAMPLE-TAB-13-05-2024-13:56:06:370-140309</strain>
    </source>
</reference>
<keyword evidence="2" id="KW-1185">Reference proteome</keyword>
<accession>A0ABM9NWT3</accession>
<evidence type="ECO:0008006" key="3">
    <source>
        <dbReference type="Google" id="ProtNLM"/>
    </source>
</evidence>
<evidence type="ECO:0000313" key="2">
    <source>
        <dbReference type="Proteomes" id="UP001497514"/>
    </source>
</evidence>
<name>A0ABM9NWT3_9FLAO</name>
<proteinExistence type="predicted"/>
<dbReference type="RefSeq" id="WP_101901538.1">
    <property type="nucleotide sequence ID" value="NZ_JBFKZT010000003.1"/>
</dbReference>